<reference evidence="2 3" key="1">
    <citation type="submission" date="2016-01" db="EMBL/GenBank/DDBJ databases">
        <title>Complete Genome Sequence of Paenibacillus yonginensis DCY84, a novel Plant Growth-Promoting Bacteria with Elicitation of Induced Systemic Resistance.</title>
        <authorList>
            <person name="Kim Y.J."/>
            <person name="Yang D.C."/>
            <person name="Sukweenadhi J."/>
        </authorList>
    </citation>
    <scope>NUCLEOTIDE SEQUENCE [LARGE SCALE GENOMIC DNA]</scope>
    <source>
        <strain evidence="2 3">DCY84</strain>
    </source>
</reference>
<evidence type="ECO:0008006" key="4">
    <source>
        <dbReference type="Google" id="ProtNLM"/>
    </source>
</evidence>
<dbReference type="Proteomes" id="UP000092573">
    <property type="component" value="Chromosome"/>
</dbReference>
<keyword evidence="1" id="KW-0812">Transmembrane</keyword>
<organism evidence="2 3">
    <name type="scientific">Paenibacillus yonginensis</name>
    <dbReference type="NCBI Taxonomy" id="1462996"/>
    <lineage>
        <taxon>Bacteria</taxon>
        <taxon>Bacillati</taxon>
        <taxon>Bacillota</taxon>
        <taxon>Bacilli</taxon>
        <taxon>Bacillales</taxon>
        <taxon>Paenibacillaceae</taxon>
        <taxon>Paenibacillus</taxon>
    </lineage>
</organism>
<protein>
    <recommendedName>
        <fullName evidence="4">ABC transporter permease</fullName>
    </recommendedName>
</protein>
<feature type="transmembrane region" description="Helical" evidence="1">
    <location>
        <begin position="250"/>
        <end position="268"/>
    </location>
</feature>
<feature type="transmembrane region" description="Helical" evidence="1">
    <location>
        <begin position="117"/>
        <end position="143"/>
    </location>
</feature>
<proteinExistence type="predicted"/>
<dbReference type="EMBL" id="CP014167">
    <property type="protein sequence ID" value="ANS76890.1"/>
    <property type="molecule type" value="Genomic_DNA"/>
</dbReference>
<keyword evidence="1" id="KW-1133">Transmembrane helix</keyword>
<evidence type="ECO:0000313" key="2">
    <source>
        <dbReference type="EMBL" id="ANS76890.1"/>
    </source>
</evidence>
<keyword evidence="1" id="KW-0472">Membrane</keyword>
<dbReference type="PANTHER" id="PTHR43471">
    <property type="entry name" value="ABC TRANSPORTER PERMEASE"/>
    <property type="match status" value="1"/>
</dbReference>
<feature type="transmembrane region" description="Helical" evidence="1">
    <location>
        <begin position="274"/>
        <end position="293"/>
    </location>
</feature>
<name>A0A1B1N628_9BACL</name>
<feature type="transmembrane region" description="Helical" evidence="1">
    <location>
        <begin position="64"/>
        <end position="84"/>
    </location>
</feature>
<evidence type="ECO:0000256" key="1">
    <source>
        <dbReference type="SAM" id="Phobius"/>
    </source>
</evidence>
<feature type="transmembrane region" description="Helical" evidence="1">
    <location>
        <begin position="209"/>
        <end position="229"/>
    </location>
</feature>
<sequence>MSIILRMTWKELLRKRVLLLTLIMTAAFLVAFWFIASSIGGEVGLSGLNDADNSQLLGRFSRGLFIVSLGFFFGSFVLAFLSIFSSSSVISGEAELGVMQALMPRPLARWRWYAGRWLGYVSFGLLFALLLYSAILIIAGIHAAVPREWSSLIISYLLFAAVVPLLVSVSMLGSGYLSAVGNGVLMTMLYGGGWLGGMIDKVSSQLGSFGATIGDSLATISGLLSLVMPADGLQRFVMDRLYNFSSLQEFFDPNTYAGGLFSIFGIGMAPPRAFLWYALCYTLAALLLGLWRFQKKDL</sequence>
<accession>A0A1B1N628</accession>
<feature type="transmembrane region" description="Helical" evidence="1">
    <location>
        <begin position="149"/>
        <end position="169"/>
    </location>
</feature>
<evidence type="ECO:0000313" key="3">
    <source>
        <dbReference type="Proteomes" id="UP000092573"/>
    </source>
</evidence>
<dbReference type="KEGG" id="pyg:AWM70_21810"/>
<dbReference type="STRING" id="1462996.AWM70_21810"/>
<feature type="transmembrane region" description="Helical" evidence="1">
    <location>
        <begin position="176"/>
        <end position="197"/>
    </location>
</feature>
<keyword evidence="3" id="KW-1185">Reference proteome</keyword>
<dbReference type="OrthoDB" id="5146022at2"/>
<dbReference type="RefSeq" id="WP_068699973.1">
    <property type="nucleotide sequence ID" value="NZ_CP014167.1"/>
</dbReference>
<gene>
    <name evidence="2" type="ORF">AWM70_21810</name>
</gene>
<dbReference type="AlphaFoldDB" id="A0A1B1N628"/>